<dbReference type="GO" id="GO:0005886">
    <property type="term" value="C:plasma membrane"/>
    <property type="evidence" value="ECO:0007669"/>
    <property type="project" value="TreeGrafter"/>
</dbReference>
<dbReference type="InterPro" id="IPR036179">
    <property type="entry name" value="Ig-like_dom_sf"/>
</dbReference>
<dbReference type="Proteomes" id="UP000472265">
    <property type="component" value="Chromosome 16"/>
</dbReference>
<sequence length="197" mass="22494">TGSRSPPVQPYDDTTTLTTMATYELNYFYKFYKKEDIKKMFYKPQETAKITCSHSIQSYDQIFWYKASKNRQLQLLGYMYGESAFPEKTGVEETVKIEGNANKDKNCTLTIEGLKLNSSAVYFCAARLHSATYCRGTSRTTNHPGYVHPGLNTSNYSDSCVGPVAVFKLKNMDIIKHCLLILLLWITGEIYPQHYSL</sequence>
<dbReference type="AlphaFoldDB" id="A0A671XHW0"/>
<dbReference type="InterPro" id="IPR013106">
    <property type="entry name" value="Ig_V-set"/>
</dbReference>
<keyword evidence="1" id="KW-0732">Signal</keyword>
<dbReference type="GO" id="GO:0002376">
    <property type="term" value="P:immune system process"/>
    <property type="evidence" value="ECO:0007669"/>
    <property type="project" value="UniProtKB-KW"/>
</dbReference>
<dbReference type="InterPro" id="IPR013783">
    <property type="entry name" value="Ig-like_fold"/>
</dbReference>
<accession>A0A671XHW0</accession>
<dbReference type="Gene3D" id="2.60.40.10">
    <property type="entry name" value="Immunoglobulins"/>
    <property type="match status" value="1"/>
</dbReference>
<evidence type="ECO:0000256" key="1">
    <source>
        <dbReference type="ARBA" id="ARBA00022729"/>
    </source>
</evidence>
<keyword evidence="2" id="KW-0391">Immunity</keyword>
<organism evidence="4 5">
    <name type="scientific">Sparus aurata</name>
    <name type="common">Gilthead sea bream</name>
    <dbReference type="NCBI Taxonomy" id="8175"/>
    <lineage>
        <taxon>Eukaryota</taxon>
        <taxon>Metazoa</taxon>
        <taxon>Chordata</taxon>
        <taxon>Craniata</taxon>
        <taxon>Vertebrata</taxon>
        <taxon>Euteleostomi</taxon>
        <taxon>Actinopterygii</taxon>
        <taxon>Neopterygii</taxon>
        <taxon>Teleostei</taxon>
        <taxon>Neoteleostei</taxon>
        <taxon>Acanthomorphata</taxon>
        <taxon>Eupercaria</taxon>
        <taxon>Spariformes</taxon>
        <taxon>Sparidae</taxon>
        <taxon>Sparus</taxon>
    </lineage>
</organism>
<evidence type="ECO:0000313" key="4">
    <source>
        <dbReference type="Ensembl" id="ENSSAUP00010049831.1"/>
    </source>
</evidence>
<dbReference type="PANTHER" id="PTHR23268:SF102">
    <property type="entry name" value="IMMUNOGLOBULIN V-SET DOMAIN-CONTAINING PROTEIN"/>
    <property type="match status" value="1"/>
</dbReference>
<reference evidence="4" key="2">
    <citation type="submission" date="2025-08" db="UniProtKB">
        <authorList>
            <consortium name="Ensembl"/>
        </authorList>
    </citation>
    <scope>IDENTIFICATION</scope>
</reference>
<dbReference type="InParanoid" id="A0A671XHW0"/>
<reference evidence="4" key="1">
    <citation type="submission" date="2021-04" db="EMBL/GenBank/DDBJ databases">
        <authorList>
            <consortium name="Wellcome Sanger Institute Data Sharing"/>
        </authorList>
    </citation>
    <scope>NUCLEOTIDE SEQUENCE [LARGE SCALE GENOMIC DNA]</scope>
</reference>
<dbReference type="PANTHER" id="PTHR23268">
    <property type="entry name" value="T-CELL RECEPTOR BETA CHAIN"/>
    <property type="match status" value="1"/>
</dbReference>
<name>A0A671XHW0_SPAAU</name>
<protein>
    <recommendedName>
        <fullName evidence="3">Immunoglobulin V-set domain-containing protein</fullName>
    </recommendedName>
</protein>
<dbReference type="SUPFAM" id="SSF48726">
    <property type="entry name" value="Immunoglobulin"/>
    <property type="match status" value="1"/>
</dbReference>
<evidence type="ECO:0000256" key="2">
    <source>
        <dbReference type="ARBA" id="ARBA00022859"/>
    </source>
</evidence>
<proteinExistence type="predicted"/>
<evidence type="ECO:0000313" key="5">
    <source>
        <dbReference type="Proteomes" id="UP000472265"/>
    </source>
</evidence>
<keyword evidence="5" id="KW-1185">Reference proteome</keyword>
<dbReference type="SMART" id="SM00406">
    <property type="entry name" value="IGv"/>
    <property type="match status" value="1"/>
</dbReference>
<dbReference type="Pfam" id="PF07686">
    <property type="entry name" value="V-set"/>
    <property type="match status" value="1"/>
</dbReference>
<feature type="domain" description="Immunoglobulin V-set" evidence="3">
    <location>
        <begin position="47"/>
        <end position="126"/>
    </location>
</feature>
<dbReference type="InterPro" id="IPR050413">
    <property type="entry name" value="TCR_beta_variable"/>
</dbReference>
<reference evidence="4" key="3">
    <citation type="submission" date="2025-09" db="UniProtKB">
        <authorList>
            <consortium name="Ensembl"/>
        </authorList>
    </citation>
    <scope>IDENTIFICATION</scope>
</reference>
<dbReference type="GO" id="GO:0007166">
    <property type="term" value="P:cell surface receptor signaling pathway"/>
    <property type="evidence" value="ECO:0007669"/>
    <property type="project" value="TreeGrafter"/>
</dbReference>
<evidence type="ECO:0000259" key="3">
    <source>
        <dbReference type="SMART" id="SM00406"/>
    </source>
</evidence>
<dbReference type="Ensembl" id="ENSSAUT00010052427.1">
    <property type="protein sequence ID" value="ENSSAUP00010049831.1"/>
    <property type="gene ID" value="ENSSAUG00010020791.1"/>
</dbReference>
<dbReference type="GeneTree" id="ENSGT01130000278893"/>